<evidence type="ECO:0008006" key="5">
    <source>
        <dbReference type="Google" id="ProtNLM"/>
    </source>
</evidence>
<accession>A0A0R2FPN6</accession>
<evidence type="ECO:0000313" key="3">
    <source>
        <dbReference type="EMBL" id="KRN30505.1"/>
    </source>
</evidence>
<dbReference type="Pfam" id="PF04977">
    <property type="entry name" value="DivIC"/>
    <property type="match status" value="1"/>
</dbReference>
<feature type="transmembrane region" description="Helical" evidence="2">
    <location>
        <begin position="40"/>
        <end position="59"/>
    </location>
</feature>
<dbReference type="PANTHER" id="PTHR40027">
    <property type="entry name" value="CELL DIVISION PROTEIN DIVIC"/>
    <property type="match status" value="1"/>
</dbReference>
<keyword evidence="4" id="KW-1185">Reference proteome</keyword>
<name>A0A0R2FPN6_9LACO</name>
<dbReference type="InterPro" id="IPR007060">
    <property type="entry name" value="FtsL/DivIC"/>
</dbReference>
<feature type="coiled-coil region" evidence="1">
    <location>
        <begin position="64"/>
        <end position="98"/>
    </location>
</feature>
<dbReference type="PATRIC" id="fig|1123500.6.peg.1331"/>
<dbReference type="Proteomes" id="UP000051296">
    <property type="component" value="Unassembled WGS sequence"/>
</dbReference>
<keyword evidence="2" id="KW-0472">Membrane</keyword>
<keyword evidence="1" id="KW-0175">Coiled coil</keyword>
<dbReference type="GO" id="GO:0051301">
    <property type="term" value="P:cell division"/>
    <property type="evidence" value="ECO:0007669"/>
    <property type="project" value="InterPro"/>
</dbReference>
<dbReference type="RefSeq" id="WP_022792086.1">
    <property type="nucleotide sequence ID" value="NZ_ATUU01000006.1"/>
</dbReference>
<organism evidence="3 4">
    <name type="scientific">Weissella halotolerans DSM 20190</name>
    <dbReference type="NCBI Taxonomy" id="1123500"/>
    <lineage>
        <taxon>Bacteria</taxon>
        <taxon>Bacillati</taxon>
        <taxon>Bacillota</taxon>
        <taxon>Bacilli</taxon>
        <taxon>Lactobacillales</taxon>
        <taxon>Lactobacillaceae</taxon>
        <taxon>Weissella</taxon>
    </lineage>
</organism>
<proteinExistence type="predicted"/>
<evidence type="ECO:0000256" key="1">
    <source>
        <dbReference type="SAM" id="Coils"/>
    </source>
</evidence>
<sequence length="123" mass="14565">MENWKKQSNIQALNVAGKKEIDFRQKEVHYQQAIHRRRQWCCAAFMIVITIFAMVNFHVQYERNALAKQSVAEVTKNLDQAESNHADLSQQVKDLHSDEYLQRVLRKQRMYSKEGEVIFNLPD</sequence>
<dbReference type="STRING" id="1123500.GCA_000420365_01387"/>
<dbReference type="EMBL" id="JQAX01000006">
    <property type="protein sequence ID" value="KRN30505.1"/>
    <property type="molecule type" value="Genomic_DNA"/>
</dbReference>
<dbReference type="OrthoDB" id="2151746at2"/>
<comment type="caution">
    <text evidence="3">The sequence shown here is derived from an EMBL/GenBank/DDBJ whole genome shotgun (WGS) entry which is preliminary data.</text>
</comment>
<reference evidence="3 4" key="1">
    <citation type="journal article" date="2015" name="Genome Announc.">
        <title>Expanding the biotechnology potential of lactobacilli through comparative genomics of 213 strains and associated genera.</title>
        <authorList>
            <person name="Sun Z."/>
            <person name="Harris H.M."/>
            <person name="McCann A."/>
            <person name="Guo C."/>
            <person name="Argimon S."/>
            <person name="Zhang W."/>
            <person name="Yang X."/>
            <person name="Jeffery I.B."/>
            <person name="Cooney J.C."/>
            <person name="Kagawa T.F."/>
            <person name="Liu W."/>
            <person name="Song Y."/>
            <person name="Salvetti E."/>
            <person name="Wrobel A."/>
            <person name="Rasinkangas P."/>
            <person name="Parkhill J."/>
            <person name="Rea M.C."/>
            <person name="O'Sullivan O."/>
            <person name="Ritari J."/>
            <person name="Douillard F.P."/>
            <person name="Paul Ross R."/>
            <person name="Yang R."/>
            <person name="Briner A.E."/>
            <person name="Felis G.E."/>
            <person name="de Vos W.M."/>
            <person name="Barrangou R."/>
            <person name="Klaenhammer T.R."/>
            <person name="Caufield P.W."/>
            <person name="Cui Y."/>
            <person name="Zhang H."/>
            <person name="O'Toole P.W."/>
        </authorList>
    </citation>
    <scope>NUCLEOTIDE SEQUENCE [LARGE SCALE GENOMIC DNA]</scope>
    <source>
        <strain evidence="3 4">DSM 20190</strain>
    </source>
</reference>
<dbReference type="AlphaFoldDB" id="A0A0R2FPN6"/>
<evidence type="ECO:0000313" key="4">
    <source>
        <dbReference type="Proteomes" id="UP000051296"/>
    </source>
</evidence>
<dbReference type="InterPro" id="IPR039076">
    <property type="entry name" value="DivIC"/>
</dbReference>
<evidence type="ECO:0000256" key="2">
    <source>
        <dbReference type="SAM" id="Phobius"/>
    </source>
</evidence>
<keyword evidence="2" id="KW-0812">Transmembrane</keyword>
<dbReference type="InParanoid" id="A0A0R2FPN6"/>
<protein>
    <recommendedName>
        <fullName evidence="5">Septum formation initiator</fullName>
    </recommendedName>
</protein>
<gene>
    <name evidence="3" type="ORF">IV68_GL001331</name>
</gene>
<dbReference type="eggNOG" id="COG2919">
    <property type="taxonomic scope" value="Bacteria"/>
</dbReference>
<keyword evidence="2" id="KW-1133">Transmembrane helix</keyword>
<dbReference type="PANTHER" id="PTHR40027:SF1">
    <property type="entry name" value="CELL DIVISION PROTEIN DIVIC"/>
    <property type="match status" value="1"/>
</dbReference>